<keyword evidence="6" id="KW-1185">Reference proteome</keyword>
<dbReference type="InterPro" id="IPR000845">
    <property type="entry name" value="Nucleoside_phosphorylase_d"/>
</dbReference>
<dbReference type="GO" id="GO:0005829">
    <property type="term" value="C:cytosol"/>
    <property type="evidence" value="ECO:0007669"/>
    <property type="project" value="TreeGrafter"/>
</dbReference>
<dbReference type="Ensembl" id="ENSSDAT00000019422.1">
    <property type="protein sequence ID" value="ENSSDAP00000017084.1"/>
    <property type="gene ID" value="ENSSDAG00000015462.1"/>
</dbReference>
<sequence>TWILHLERLISMLIPSDALILGKIKNVDCVLLHVHSVLRSLANMQGNTFRIQRENNHFLFLSRAAVGSKKKKKTTMRPQTFYDGCHSCTRGVCHIPLAEPFCPKTREVLIETAKKLGLRCHSKGTIVTIEGPRFSSRAESFMFRTWGADVINMTTVPEVVLAKEAGICYAGIAMATDYDCWKEHEEAVSVDRVLKTLKENANKAKSLLLTAIPQIGSMEWSETLHNLKNMAQFSVLLPRH</sequence>
<dbReference type="GO" id="GO:0006166">
    <property type="term" value="P:purine ribonucleoside salvage"/>
    <property type="evidence" value="ECO:0007669"/>
    <property type="project" value="UniProtKB-KW"/>
</dbReference>
<dbReference type="PANTHER" id="PTHR42679">
    <property type="entry name" value="S-METHYL-5'-THIOADENOSINE PHOSPHORYLASE"/>
    <property type="match status" value="1"/>
</dbReference>
<evidence type="ECO:0000313" key="5">
    <source>
        <dbReference type="Ensembl" id="ENSSDAP00000017084.1"/>
    </source>
</evidence>
<keyword evidence="3" id="KW-0660">Purine salvage</keyword>
<dbReference type="GO" id="GO:0019509">
    <property type="term" value="P:L-methionine salvage from methylthioadenosine"/>
    <property type="evidence" value="ECO:0007669"/>
    <property type="project" value="TreeGrafter"/>
</dbReference>
<evidence type="ECO:0000256" key="2">
    <source>
        <dbReference type="ARBA" id="ARBA00022679"/>
    </source>
</evidence>
<reference evidence="5" key="2">
    <citation type="submission" date="2025-09" db="UniProtKB">
        <authorList>
            <consortium name="Ensembl"/>
        </authorList>
    </citation>
    <scope>IDENTIFICATION</scope>
</reference>
<proteinExistence type="predicted"/>
<dbReference type="SUPFAM" id="SSF53167">
    <property type="entry name" value="Purine and uridine phosphorylases"/>
    <property type="match status" value="1"/>
</dbReference>
<dbReference type="Proteomes" id="UP000694422">
    <property type="component" value="Unplaced"/>
</dbReference>
<keyword evidence="1" id="KW-0328">Glycosyltransferase</keyword>
<feature type="domain" description="Nucleoside phosphorylase" evidence="4">
    <location>
        <begin position="80"/>
        <end position="212"/>
    </location>
</feature>
<keyword evidence="2" id="KW-0808">Transferase</keyword>
<dbReference type="InterPro" id="IPR035994">
    <property type="entry name" value="Nucleoside_phosphorylase_sf"/>
</dbReference>
<accession>A0A8C9Q2G9</accession>
<dbReference type="AlphaFoldDB" id="A0A8C9Q2G9"/>
<dbReference type="PANTHER" id="PTHR42679:SF2">
    <property type="entry name" value="S-METHYL-5'-THIOADENOSINE PHOSPHORYLASE"/>
    <property type="match status" value="1"/>
</dbReference>
<evidence type="ECO:0000313" key="6">
    <source>
        <dbReference type="Proteomes" id="UP000694422"/>
    </source>
</evidence>
<organism evidence="5 6">
    <name type="scientific">Spermophilus dauricus</name>
    <name type="common">Daurian ground squirrel</name>
    <dbReference type="NCBI Taxonomy" id="99837"/>
    <lineage>
        <taxon>Eukaryota</taxon>
        <taxon>Metazoa</taxon>
        <taxon>Chordata</taxon>
        <taxon>Craniata</taxon>
        <taxon>Vertebrata</taxon>
        <taxon>Euteleostomi</taxon>
        <taxon>Mammalia</taxon>
        <taxon>Eutheria</taxon>
        <taxon>Euarchontoglires</taxon>
        <taxon>Glires</taxon>
        <taxon>Rodentia</taxon>
        <taxon>Sciuromorpha</taxon>
        <taxon>Sciuridae</taxon>
        <taxon>Xerinae</taxon>
        <taxon>Marmotini</taxon>
        <taxon>Spermophilus</taxon>
    </lineage>
</organism>
<dbReference type="Gene3D" id="3.40.50.1580">
    <property type="entry name" value="Nucleoside phosphorylase domain"/>
    <property type="match status" value="1"/>
</dbReference>
<protein>
    <recommendedName>
        <fullName evidence="4">Nucleoside phosphorylase domain-containing protein</fullName>
    </recommendedName>
</protein>
<dbReference type="Pfam" id="PF01048">
    <property type="entry name" value="PNP_UDP_1"/>
    <property type="match status" value="1"/>
</dbReference>
<evidence type="ECO:0000256" key="1">
    <source>
        <dbReference type="ARBA" id="ARBA00022676"/>
    </source>
</evidence>
<dbReference type="CDD" id="cd09010">
    <property type="entry name" value="MTAP_SsMTAPII_like_MTIP"/>
    <property type="match status" value="1"/>
</dbReference>
<dbReference type="GO" id="GO:0017061">
    <property type="term" value="F:S-methyl-5-thioadenosine phosphorylase activity"/>
    <property type="evidence" value="ECO:0007669"/>
    <property type="project" value="InterPro"/>
</dbReference>
<name>A0A8C9Q2G9_SPEDA</name>
<reference evidence="5" key="1">
    <citation type="submission" date="2025-08" db="UniProtKB">
        <authorList>
            <consortium name="Ensembl"/>
        </authorList>
    </citation>
    <scope>IDENTIFICATION</scope>
</reference>
<evidence type="ECO:0000256" key="3">
    <source>
        <dbReference type="ARBA" id="ARBA00022726"/>
    </source>
</evidence>
<dbReference type="InterPro" id="IPR010044">
    <property type="entry name" value="MTAP"/>
</dbReference>
<evidence type="ECO:0000259" key="4">
    <source>
        <dbReference type="Pfam" id="PF01048"/>
    </source>
</evidence>